<dbReference type="SUPFAM" id="SSF53474">
    <property type="entry name" value="alpha/beta-Hydrolases"/>
    <property type="match status" value="1"/>
</dbReference>
<feature type="chain" id="PRO_5002530800" description="AB hydrolase-1 domain-containing protein" evidence="1">
    <location>
        <begin position="17"/>
        <end position="376"/>
    </location>
</feature>
<dbReference type="Pfam" id="PF12697">
    <property type="entry name" value="Abhydrolase_6"/>
    <property type="match status" value="1"/>
</dbReference>
<sequence>MFKSVALVAFATAVAARKCHDLTIPISISARNAVFDLPALVSELDVTSFFLDFVRPGVNITDKYLTGYKTVSGHYNIAATYCQPDHGPGETLQILTHGVGFDRSYWDYPYDHYNYSYVAEAVDEHGFSTFTWDRLGVGASSKGNPINEIQLFLEVAALTELSTQLRKGSVKGINAKFSKFVHAGHSFGSAITYNFVNANPTFSDAAILTGFSQNPNFIAGFALGGNFKPVKEVPCQAAKYPAGYITVPSSTGVNIQFFAPHDFDPKLLTYATENGQAAAPGEILTIGSGTGAVNSFKGHLLIVTGNEDVPFCGGNCSDTTTIQGTFPDLISFSKPFFPHASSFKASVIPGGGHGLNLGYSHKLTYNSIFDFLKSSL</sequence>
<reference evidence="4" key="1">
    <citation type="journal article" date="2015" name="Genome Announc.">
        <title>Draft whole-genome sequence of the biocontrol agent Trichoderma harzianum T6776.</title>
        <authorList>
            <person name="Baroncelli R."/>
            <person name="Piaggeschi G."/>
            <person name="Fiorini L."/>
            <person name="Bertolini E."/>
            <person name="Zapparata A."/>
            <person name="Pe M.E."/>
            <person name="Sarrocco S."/>
            <person name="Vannacci G."/>
        </authorList>
    </citation>
    <scope>NUCLEOTIDE SEQUENCE [LARGE SCALE GENOMIC DNA]</scope>
    <source>
        <strain evidence="4">T6776</strain>
    </source>
</reference>
<protein>
    <recommendedName>
        <fullName evidence="2">AB hydrolase-1 domain-containing protein</fullName>
    </recommendedName>
</protein>
<dbReference type="EMBL" id="JOKZ01000250">
    <property type="protein sequence ID" value="KKP00474.1"/>
    <property type="molecule type" value="Genomic_DNA"/>
</dbReference>
<dbReference type="InterPro" id="IPR000073">
    <property type="entry name" value="AB_hydrolase_1"/>
</dbReference>
<proteinExistence type="predicted"/>
<evidence type="ECO:0000256" key="1">
    <source>
        <dbReference type="SAM" id="SignalP"/>
    </source>
</evidence>
<dbReference type="OrthoDB" id="190201at2759"/>
<dbReference type="OMA" id="FCGGDCL"/>
<dbReference type="InterPro" id="IPR029058">
    <property type="entry name" value="AB_hydrolase_fold"/>
</dbReference>
<organism evidence="3 4">
    <name type="scientific">Trichoderma harzianum</name>
    <name type="common">Hypocrea lixii</name>
    <dbReference type="NCBI Taxonomy" id="5544"/>
    <lineage>
        <taxon>Eukaryota</taxon>
        <taxon>Fungi</taxon>
        <taxon>Dikarya</taxon>
        <taxon>Ascomycota</taxon>
        <taxon>Pezizomycotina</taxon>
        <taxon>Sordariomycetes</taxon>
        <taxon>Hypocreomycetidae</taxon>
        <taxon>Hypocreales</taxon>
        <taxon>Hypocreaceae</taxon>
        <taxon>Trichoderma</taxon>
    </lineage>
</organism>
<dbReference type="AlphaFoldDB" id="A0A0G0A5M6"/>
<name>A0A0G0A5M6_TRIHA</name>
<dbReference type="Gene3D" id="3.40.50.1820">
    <property type="entry name" value="alpha/beta hydrolase"/>
    <property type="match status" value="1"/>
</dbReference>
<gene>
    <name evidence="3" type="ORF">THAR02_07419</name>
</gene>
<feature type="signal peptide" evidence="1">
    <location>
        <begin position="1"/>
        <end position="16"/>
    </location>
</feature>
<feature type="domain" description="AB hydrolase-1" evidence="2">
    <location>
        <begin position="94"/>
        <end position="357"/>
    </location>
</feature>
<accession>A0A0G0A5M6</accession>
<evidence type="ECO:0000313" key="4">
    <source>
        <dbReference type="Proteomes" id="UP000034112"/>
    </source>
</evidence>
<evidence type="ECO:0000313" key="3">
    <source>
        <dbReference type="EMBL" id="KKP00474.1"/>
    </source>
</evidence>
<keyword evidence="1" id="KW-0732">Signal</keyword>
<comment type="caution">
    <text evidence="3">The sequence shown here is derived from an EMBL/GenBank/DDBJ whole genome shotgun (WGS) entry which is preliminary data.</text>
</comment>
<dbReference type="Proteomes" id="UP000034112">
    <property type="component" value="Unassembled WGS sequence"/>
</dbReference>
<evidence type="ECO:0000259" key="2">
    <source>
        <dbReference type="Pfam" id="PF12697"/>
    </source>
</evidence>